<proteinExistence type="predicted"/>
<keyword evidence="3" id="KW-1185">Reference proteome</keyword>
<organism evidence="2 3">
    <name type="scientific">Aspergillus welwitschiae</name>
    <dbReference type="NCBI Taxonomy" id="1341132"/>
    <lineage>
        <taxon>Eukaryota</taxon>
        <taxon>Fungi</taxon>
        <taxon>Dikarya</taxon>
        <taxon>Ascomycota</taxon>
        <taxon>Pezizomycotina</taxon>
        <taxon>Eurotiomycetes</taxon>
        <taxon>Eurotiomycetidae</taxon>
        <taxon>Eurotiales</taxon>
        <taxon>Aspergillaceae</taxon>
        <taxon>Aspergillus</taxon>
        <taxon>Aspergillus subgen. Circumdati</taxon>
    </lineage>
</organism>
<protein>
    <submittedName>
        <fullName evidence="2">Uncharacterized protein</fullName>
    </submittedName>
</protein>
<keyword evidence="1" id="KW-0472">Membrane</keyword>
<gene>
    <name evidence="2" type="ORF">BDQ94DRAFT_146618</name>
</gene>
<keyword evidence="1" id="KW-1133">Transmembrane helix</keyword>
<dbReference type="AlphaFoldDB" id="A0A3F3PXS1"/>
<dbReference type="EMBL" id="KZ852053">
    <property type="protein sequence ID" value="RDH31764.1"/>
    <property type="molecule type" value="Genomic_DNA"/>
</dbReference>
<evidence type="ECO:0000256" key="1">
    <source>
        <dbReference type="SAM" id="Phobius"/>
    </source>
</evidence>
<evidence type="ECO:0000313" key="3">
    <source>
        <dbReference type="Proteomes" id="UP000253729"/>
    </source>
</evidence>
<sequence>MISHTFYTYQLKKHYFNGTGYRIVNESHFSKFIMSCMEYDETFFYLFTFYLVMFSSHICCEYIHTYDTIDLTMSLFLLSLRIRKW</sequence>
<keyword evidence="1" id="KW-0812">Transmembrane</keyword>
<reference evidence="2 3" key="1">
    <citation type="submission" date="2018-07" db="EMBL/GenBank/DDBJ databases">
        <title>The genomes of Aspergillus section Nigri reveals drivers in fungal speciation.</title>
        <authorList>
            <consortium name="DOE Joint Genome Institute"/>
            <person name="Vesth T.C."/>
            <person name="Nybo J."/>
            <person name="Theobald S."/>
            <person name="Brandl J."/>
            <person name="Frisvad J.C."/>
            <person name="Nielsen K.F."/>
            <person name="Lyhne E.K."/>
            <person name="Kogle M.E."/>
            <person name="Kuo A."/>
            <person name="Riley R."/>
            <person name="Clum A."/>
            <person name="Nolan M."/>
            <person name="Lipzen A."/>
            <person name="Salamov A."/>
            <person name="Henrissat B."/>
            <person name="Wiebenga A."/>
            <person name="De vries R.P."/>
            <person name="Grigoriev I.V."/>
            <person name="Mortensen U.H."/>
            <person name="Andersen M.R."/>
            <person name="Baker S.E."/>
        </authorList>
    </citation>
    <scope>NUCLEOTIDE SEQUENCE [LARGE SCALE GENOMIC DNA]</scope>
    <source>
        <strain evidence="2 3">CBS 139.54b</strain>
    </source>
</reference>
<accession>A0A3F3PXS1</accession>
<name>A0A3F3PXS1_9EURO</name>
<dbReference type="GeneID" id="38135217"/>
<dbReference type="RefSeq" id="XP_026624786.1">
    <property type="nucleotide sequence ID" value="XM_026766861.1"/>
</dbReference>
<feature type="transmembrane region" description="Helical" evidence="1">
    <location>
        <begin position="43"/>
        <end position="63"/>
    </location>
</feature>
<dbReference type="Proteomes" id="UP000253729">
    <property type="component" value="Unassembled WGS sequence"/>
</dbReference>
<evidence type="ECO:0000313" key="2">
    <source>
        <dbReference type="EMBL" id="RDH31764.1"/>
    </source>
</evidence>